<keyword evidence="1" id="KW-0472">Membrane</keyword>
<dbReference type="AlphaFoldDB" id="A0A172TKQ6"/>
<dbReference type="EMBL" id="CP011388">
    <property type="protein sequence ID" value="ANE47353.1"/>
    <property type="molecule type" value="Genomic_DNA"/>
</dbReference>
<dbReference type="STRING" id="1178515.SY83_14960"/>
<dbReference type="KEGG" id="pswu:SY83_14960"/>
<name>A0A172TKQ6_9BACL</name>
<evidence type="ECO:0000313" key="2">
    <source>
        <dbReference type="EMBL" id="ANE47353.1"/>
    </source>
</evidence>
<keyword evidence="1" id="KW-0812">Transmembrane</keyword>
<keyword evidence="1" id="KW-1133">Transmembrane helix</keyword>
<dbReference type="Proteomes" id="UP000076927">
    <property type="component" value="Chromosome"/>
</dbReference>
<accession>A0A172TKQ6</accession>
<protein>
    <recommendedName>
        <fullName evidence="4">DUF3397 domain-containing protein</fullName>
    </recommendedName>
</protein>
<evidence type="ECO:0008006" key="4">
    <source>
        <dbReference type="Google" id="ProtNLM"/>
    </source>
</evidence>
<evidence type="ECO:0000256" key="1">
    <source>
        <dbReference type="SAM" id="Phobius"/>
    </source>
</evidence>
<sequence length="129" mass="14637">MFFEGVWTIFRFLAVVPFIPFGAAWLISYGIVKHRKKALMTAMDVTTVFLIVAVSALFNEIFTKEFGLYGILLFMLLTAGFIGNAQNRIKGKVNVPKLSKALWRFSFVVLSFFYILFMVLGIGKQFMSA</sequence>
<feature type="transmembrane region" description="Helical" evidence="1">
    <location>
        <begin position="39"/>
        <end position="62"/>
    </location>
</feature>
<dbReference type="RefSeq" id="WP_068607852.1">
    <property type="nucleotide sequence ID" value="NZ_CP011388.1"/>
</dbReference>
<keyword evidence="3" id="KW-1185">Reference proteome</keyword>
<evidence type="ECO:0000313" key="3">
    <source>
        <dbReference type="Proteomes" id="UP000076927"/>
    </source>
</evidence>
<gene>
    <name evidence="2" type="ORF">SY83_14960</name>
</gene>
<dbReference type="PATRIC" id="fig|1178515.4.peg.3007"/>
<dbReference type="InterPro" id="IPR024515">
    <property type="entry name" value="DUF3397"/>
</dbReference>
<dbReference type="Pfam" id="PF11877">
    <property type="entry name" value="DUF3397"/>
    <property type="match status" value="1"/>
</dbReference>
<dbReference type="OrthoDB" id="2661791at2"/>
<feature type="transmembrane region" description="Helical" evidence="1">
    <location>
        <begin position="68"/>
        <end position="89"/>
    </location>
</feature>
<feature type="transmembrane region" description="Helical" evidence="1">
    <location>
        <begin position="101"/>
        <end position="123"/>
    </location>
</feature>
<proteinExistence type="predicted"/>
<feature type="transmembrane region" description="Helical" evidence="1">
    <location>
        <begin position="6"/>
        <end position="27"/>
    </location>
</feature>
<reference evidence="2 3" key="1">
    <citation type="submission" date="2015-01" db="EMBL/GenBank/DDBJ databases">
        <title>Paenibacillus swuensis/DY6/whole genome sequencing.</title>
        <authorList>
            <person name="Kim M.K."/>
            <person name="Srinivasan S."/>
            <person name="Lee J.-J."/>
        </authorList>
    </citation>
    <scope>NUCLEOTIDE SEQUENCE [LARGE SCALE GENOMIC DNA]</scope>
    <source>
        <strain evidence="2 3">DY6</strain>
    </source>
</reference>
<organism evidence="2 3">
    <name type="scientific">Paenibacillus swuensis</name>
    <dbReference type="NCBI Taxonomy" id="1178515"/>
    <lineage>
        <taxon>Bacteria</taxon>
        <taxon>Bacillati</taxon>
        <taxon>Bacillota</taxon>
        <taxon>Bacilli</taxon>
        <taxon>Bacillales</taxon>
        <taxon>Paenibacillaceae</taxon>
        <taxon>Paenibacillus</taxon>
    </lineage>
</organism>